<dbReference type="RefSeq" id="WP_007404734.1">
    <property type="nucleotide sequence ID" value="NZ_BBJS01000036.1"/>
</dbReference>
<keyword evidence="2" id="KW-1003">Cell membrane</keyword>
<keyword evidence="5 6" id="KW-0472">Membrane</keyword>
<evidence type="ECO:0000256" key="5">
    <source>
        <dbReference type="ARBA" id="ARBA00023136"/>
    </source>
</evidence>
<feature type="transmembrane region" description="Helical" evidence="6">
    <location>
        <begin position="258"/>
        <end position="282"/>
    </location>
</feature>
<dbReference type="GeneID" id="78527964"/>
<feature type="transmembrane region" description="Helical" evidence="6">
    <location>
        <begin position="294"/>
        <end position="318"/>
    </location>
</feature>
<reference evidence="8 9" key="1">
    <citation type="submission" date="2014-08" db="EMBL/GenBank/DDBJ databases">
        <title>Whole genome shotgun sequence of Sphingomonas paucimobilis NBRC 13935.</title>
        <authorList>
            <person name="Hosoyama A."/>
            <person name="Hashimoto M."/>
            <person name="Hosoyama Y."/>
            <person name="Noguchi M."/>
            <person name="Uohara A."/>
            <person name="Ohji S."/>
            <person name="Katano-Makiyama Y."/>
            <person name="Ichikawa N."/>
            <person name="Kimura A."/>
            <person name="Yamazoe A."/>
            <person name="Fujita N."/>
        </authorList>
    </citation>
    <scope>NUCLEOTIDE SEQUENCE [LARGE SCALE GENOMIC DNA]</scope>
    <source>
        <strain evidence="8 9">NBRC 13935</strain>
    </source>
</reference>
<feature type="transmembrane region" description="Helical" evidence="6">
    <location>
        <begin position="338"/>
        <end position="368"/>
    </location>
</feature>
<evidence type="ECO:0000313" key="9">
    <source>
        <dbReference type="Proteomes" id="UP000032025"/>
    </source>
</evidence>
<dbReference type="PANTHER" id="PTHR30294">
    <property type="entry name" value="MEMBRANE COMPONENT OF ABC TRANSPORTER YHHJ-RELATED"/>
    <property type="match status" value="1"/>
</dbReference>
<feature type="transmembrane region" description="Helical" evidence="6">
    <location>
        <begin position="225"/>
        <end position="246"/>
    </location>
</feature>
<evidence type="ECO:0000256" key="2">
    <source>
        <dbReference type="ARBA" id="ARBA00022475"/>
    </source>
</evidence>
<dbReference type="Gene3D" id="3.40.1710.10">
    <property type="entry name" value="abc type-2 transporter like domain"/>
    <property type="match status" value="1"/>
</dbReference>
<dbReference type="InterPro" id="IPR013525">
    <property type="entry name" value="ABC2_TM"/>
</dbReference>
<gene>
    <name evidence="8" type="ORF">SP6_36_00270</name>
</gene>
<feature type="transmembrane region" description="Helical" evidence="6">
    <location>
        <begin position="20"/>
        <end position="42"/>
    </location>
</feature>
<dbReference type="Proteomes" id="UP000032025">
    <property type="component" value="Unassembled WGS sequence"/>
</dbReference>
<dbReference type="PANTHER" id="PTHR30294:SF47">
    <property type="entry name" value="INNER MEMBRANE TRANSPORT PERMEASE YHHJ"/>
    <property type="match status" value="1"/>
</dbReference>
<dbReference type="AlphaFoldDB" id="A0A0C9N400"/>
<protein>
    <submittedName>
        <fullName evidence="8">DNA, contig: SP636</fullName>
    </submittedName>
</protein>
<comment type="caution">
    <text evidence="8">The sequence shown here is derived from an EMBL/GenBank/DDBJ whole genome shotgun (WGS) entry which is preliminary data.</text>
</comment>
<evidence type="ECO:0000256" key="4">
    <source>
        <dbReference type="ARBA" id="ARBA00022989"/>
    </source>
</evidence>
<proteinExistence type="predicted"/>
<keyword evidence="3 6" id="KW-0812">Transmembrane</keyword>
<organism evidence="8 9">
    <name type="scientific">Sphingomonas paucimobilis NBRC 13935</name>
    <dbReference type="NCBI Taxonomy" id="1219050"/>
    <lineage>
        <taxon>Bacteria</taxon>
        <taxon>Pseudomonadati</taxon>
        <taxon>Pseudomonadota</taxon>
        <taxon>Alphaproteobacteria</taxon>
        <taxon>Sphingomonadales</taxon>
        <taxon>Sphingomonadaceae</taxon>
        <taxon>Sphingomonas</taxon>
    </lineage>
</organism>
<name>A0A0C9N400_SPHPI</name>
<sequence length="375" mass="39025">MNAIRAACRAEIARIGRTRVDLLLLMLMPLLLLGAMAAMLFAGSPYGLKTVIVDRDGGALARSIVRHIAASHSVSIVARTSDLDQAMAMIRSERAVAAVVIPRGVGTRVADGAPVEIFHQAVFLSTGALAATNLRAVITATLLAARAEDSGLAQAVALRVPLPGIAVTILGNPTTSFEWYLGLLLGPGILHLLIAVTCVSSIGALMEDHSFAAFARGTPAPVAVLIGRMVPHIVAGTLWGTLWLLWLTLARGYRPEGSLMLIVVGLVLLFVATAALALLLVAATREVSTSLSGAVILAGSALAYSGASLPLTGAGLFARVWSQILPLTHFMALQMDQVMGVAAMPFLRAGAVLMLYPLVAGGAGAWLIRRAGRRA</sequence>
<evidence type="ECO:0000259" key="7">
    <source>
        <dbReference type="Pfam" id="PF12698"/>
    </source>
</evidence>
<accession>A0A0C9N400</accession>
<feature type="domain" description="ABC-2 type transporter transmembrane" evidence="7">
    <location>
        <begin position="24"/>
        <end position="363"/>
    </location>
</feature>
<dbReference type="GO" id="GO:0005886">
    <property type="term" value="C:plasma membrane"/>
    <property type="evidence" value="ECO:0007669"/>
    <property type="project" value="UniProtKB-SubCell"/>
</dbReference>
<dbReference type="InterPro" id="IPR051449">
    <property type="entry name" value="ABC-2_transporter_component"/>
</dbReference>
<feature type="transmembrane region" description="Helical" evidence="6">
    <location>
        <begin position="179"/>
        <end position="205"/>
    </location>
</feature>
<dbReference type="GO" id="GO:0140359">
    <property type="term" value="F:ABC-type transporter activity"/>
    <property type="evidence" value="ECO:0007669"/>
    <property type="project" value="InterPro"/>
</dbReference>
<comment type="subcellular location">
    <subcellularLocation>
        <location evidence="1">Cell membrane</location>
        <topology evidence="1">Multi-pass membrane protein</topology>
    </subcellularLocation>
</comment>
<evidence type="ECO:0000256" key="3">
    <source>
        <dbReference type="ARBA" id="ARBA00022692"/>
    </source>
</evidence>
<dbReference type="EMBL" id="BBJS01000036">
    <property type="protein sequence ID" value="GAN14309.1"/>
    <property type="molecule type" value="Genomic_DNA"/>
</dbReference>
<evidence type="ECO:0000256" key="1">
    <source>
        <dbReference type="ARBA" id="ARBA00004651"/>
    </source>
</evidence>
<evidence type="ECO:0000313" key="8">
    <source>
        <dbReference type="EMBL" id="GAN14309.1"/>
    </source>
</evidence>
<keyword evidence="4 6" id="KW-1133">Transmembrane helix</keyword>
<keyword evidence="9" id="KW-1185">Reference proteome</keyword>
<evidence type="ECO:0000256" key="6">
    <source>
        <dbReference type="SAM" id="Phobius"/>
    </source>
</evidence>
<dbReference type="Pfam" id="PF12698">
    <property type="entry name" value="ABC2_membrane_3"/>
    <property type="match status" value="1"/>
</dbReference>